<feature type="compositionally biased region" description="Polar residues" evidence="1">
    <location>
        <begin position="186"/>
        <end position="200"/>
    </location>
</feature>
<sequence length="411" mass="45917">MSARVILIGIGALFSIYCIVVVILTLLGLNFAVFHLTNFFLVGFAAIYGVLTPFGIAGIIGGYNRKKSLLRSFIIQYWLASLILIGISVVNIFLAQSFRNNTIRRCQSDRFFQNKSGLSGCIDKVSSAQRATLIFAIIQGSLLIFLGIFVLVFGTRECKDISIEEDANSLIEKANFKENKKEKISPPSNDRLSPSTSLQRNNSNNSNSSYTSSNDDGYIDLGRDPNTISNLVPPRYNQEYIYPTGETPKPAPYTNVRHQPTNPTRPTRIPSNRIPGSDLSRYPNTVNNVSVNRNPVTVTLQATNGNDNYSQRAFMNDVYTNPPRRPPFSPNRSLSAKKYNDQTNRIPLPYSSQSTPMPTITTKNGQTNRIPLPYSSQSTPKPTITTTNGQTKNWNAYSDDYNEHNNYSNYM</sequence>
<feature type="region of interest" description="Disordered" evidence="1">
    <location>
        <begin position="180"/>
        <end position="288"/>
    </location>
</feature>
<keyword evidence="4" id="KW-1185">Reference proteome</keyword>
<feature type="region of interest" description="Disordered" evidence="1">
    <location>
        <begin position="363"/>
        <end position="397"/>
    </location>
</feature>
<dbReference type="EMBL" id="WTPW01000104">
    <property type="protein sequence ID" value="KAF0547690.1"/>
    <property type="molecule type" value="Genomic_DNA"/>
</dbReference>
<evidence type="ECO:0000313" key="3">
    <source>
        <dbReference type="EMBL" id="KAF0547690.1"/>
    </source>
</evidence>
<name>A0A8H4AZI3_GIGMA</name>
<evidence type="ECO:0000313" key="4">
    <source>
        <dbReference type="Proteomes" id="UP000439903"/>
    </source>
</evidence>
<dbReference type="Proteomes" id="UP000439903">
    <property type="component" value="Unassembled WGS sequence"/>
</dbReference>
<accession>A0A8H4AZI3</accession>
<keyword evidence="2" id="KW-0472">Membrane</keyword>
<reference evidence="3 4" key="1">
    <citation type="journal article" date="2019" name="Environ. Microbiol.">
        <title>At the nexus of three kingdoms: the genome of the mycorrhizal fungus Gigaspora margarita provides insights into plant, endobacterial and fungal interactions.</title>
        <authorList>
            <person name="Venice F."/>
            <person name="Ghignone S."/>
            <person name="Salvioli di Fossalunga A."/>
            <person name="Amselem J."/>
            <person name="Novero M."/>
            <person name="Xianan X."/>
            <person name="Sedzielewska Toro K."/>
            <person name="Morin E."/>
            <person name="Lipzen A."/>
            <person name="Grigoriev I.V."/>
            <person name="Henrissat B."/>
            <person name="Martin F.M."/>
            <person name="Bonfante P."/>
        </authorList>
    </citation>
    <scope>NUCLEOTIDE SEQUENCE [LARGE SCALE GENOMIC DNA]</scope>
    <source>
        <strain evidence="3 4">BEG34</strain>
    </source>
</reference>
<dbReference type="OrthoDB" id="2383230at2759"/>
<comment type="caution">
    <text evidence="3">The sequence shown here is derived from an EMBL/GenBank/DDBJ whole genome shotgun (WGS) entry which is preliminary data.</text>
</comment>
<evidence type="ECO:0000256" key="2">
    <source>
        <dbReference type="SAM" id="Phobius"/>
    </source>
</evidence>
<organism evidence="3 4">
    <name type="scientific">Gigaspora margarita</name>
    <dbReference type="NCBI Taxonomy" id="4874"/>
    <lineage>
        <taxon>Eukaryota</taxon>
        <taxon>Fungi</taxon>
        <taxon>Fungi incertae sedis</taxon>
        <taxon>Mucoromycota</taxon>
        <taxon>Glomeromycotina</taxon>
        <taxon>Glomeromycetes</taxon>
        <taxon>Diversisporales</taxon>
        <taxon>Gigasporaceae</taxon>
        <taxon>Gigaspora</taxon>
    </lineage>
</organism>
<feature type="transmembrane region" description="Helical" evidence="2">
    <location>
        <begin position="75"/>
        <end position="95"/>
    </location>
</feature>
<keyword evidence="2" id="KW-1133">Transmembrane helix</keyword>
<keyword evidence="2" id="KW-0812">Transmembrane</keyword>
<feature type="transmembrane region" description="Helical" evidence="2">
    <location>
        <begin position="6"/>
        <end position="27"/>
    </location>
</feature>
<proteinExistence type="predicted"/>
<protein>
    <submittedName>
        <fullName evidence="3">Uncharacterized protein</fullName>
    </submittedName>
</protein>
<feature type="compositionally biased region" description="Low complexity" evidence="1">
    <location>
        <begin position="201"/>
        <end position="214"/>
    </location>
</feature>
<gene>
    <name evidence="3" type="ORF">F8M41_000463</name>
</gene>
<feature type="transmembrane region" description="Helical" evidence="2">
    <location>
        <begin position="39"/>
        <end position="63"/>
    </location>
</feature>
<feature type="compositionally biased region" description="Polar residues" evidence="1">
    <location>
        <begin position="363"/>
        <end position="396"/>
    </location>
</feature>
<evidence type="ECO:0000256" key="1">
    <source>
        <dbReference type="SAM" id="MobiDB-lite"/>
    </source>
</evidence>
<dbReference type="AlphaFoldDB" id="A0A8H4AZI3"/>
<feature type="compositionally biased region" description="Polar residues" evidence="1">
    <location>
        <begin position="256"/>
        <end position="265"/>
    </location>
</feature>
<feature type="transmembrane region" description="Helical" evidence="2">
    <location>
        <begin position="133"/>
        <end position="154"/>
    </location>
</feature>